<feature type="region of interest" description="Disordered" evidence="1">
    <location>
        <begin position="1"/>
        <end position="44"/>
    </location>
</feature>
<dbReference type="Proteomes" id="UP000067448">
    <property type="component" value="Unassembled WGS sequence"/>
</dbReference>
<accession>A0A100JHM4</accession>
<keyword evidence="2" id="KW-0472">Membrane</keyword>
<organism evidence="3 4">
    <name type="scientific">Streptomyces scabiei</name>
    <dbReference type="NCBI Taxonomy" id="1930"/>
    <lineage>
        <taxon>Bacteria</taxon>
        <taxon>Bacillati</taxon>
        <taxon>Actinomycetota</taxon>
        <taxon>Actinomycetes</taxon>
        <taxon>Kitasatosporales</taxon>
        <taxon>Streptomycetaceae</taxon>
        <taxon>Streptomyces</taxon>
    </lineage>
</organism>
<reference evidence="4" key="3">
    <citation type="submission" date="2016-02" db="EMBL/GenBank/DDBJ databases">
        <title>Draft genome of pathogenic Streptomyces sp. in Japan.</title>
        <authorList>
            <person name="Tomihama T."/>
            <person name="Ikenaga M."/>
            <person name="Sakai M."/>
            <person name="Okubo T."/>
            <person name="Ikeda S."/>
        </authorList>
    </citation>
    <scope>NUCLEOTIDE SEQUENCE [LARGE SCALE GENOMIC DNA]</scope>
    <source>
        <strain evidence="4">S58</strain>
    </source>
</reference>
<comment type="caution">
    <text evidence="3">The sequence shown here is derived from an EMBL/GenBank/DDBJ whole genome shotgun (WGS) entry which is preliminary data.</text>
</comment>
<name>A0A100JHM4_STRSC</name>
<dbReference type="OrthoDB" id="4381799at2"/>
<feature type="transmembrane region" description="Helical" evidence="2">
    <location>
        <begin position="51"/>
        <end position="72"/>
    </location>
</feature>
<reference evidence="4" key="1">
    <citation type="submission" date="2015-11" db="EMBL/GenBank/DDBJ databases">
        <authorList>
            <consortium name="Cross-ministerial Strategic Innovation Promotion Program (SIP) consortium"/>
            <person name="Tomihama T."/>
            <person name="Ikenaga M."/>
            <person name="Sakai M."/>
            <person name="Okubo T."/>
            <person name="Ikeda S."/>
        </authorList>
    </citation>
    <scope>NUCLEOTIDE SEQUENCE [LARGE SCALE GENOMIC DNA]</scope>
    <source>
        <strain evidence="4">S58</strain>
    </source>
</reference>
<protein>
    <submittedName>
        <fullName evidence="3">Uncharacterized protein</fullName>
    </submittedName>
</protein>
<keyword evidence="2" id="KW-0812">Transmembrane</keyword>
<evidence type="ECO:0000256" key="1">
    <source>
        <dbReference type="SAM" id="MobiDB-lite"/>
    </source>
</evidence>
<dbReference type="Pfam" id="PF20088">
    <property type="entry name" value="DUF6480"/>
    <property type="match status" value="1"/>
</dbReference>
<dbReference type="AlphaFoldDB" id="A0A100JHM4"/>
<keyword evidence="2" id="KW-1133">Transmembrane helix</keyword>
<evidence type="ECO:0000313" key="4">
    <source>
        <dbReference type="Proteomes" id="UP000067448"/>
    </source>
</evidence>
<evidence type="ECO:0000256" key="2">
    <source>
        <dbReference type="SAM" id="Phobius"/>
    </source>
</evidence>
<dbReference type="EMBL" id="BCMM01000001">
    <property type="protein sequence ID" value="GAQ59711.1"/>
    <property type="molecule type" value="Genomic_DNA"/>
</dbReference>
<sequence>MTSPDSNPRRVPGGRPGGGVSPGETPPGEGGTYGISHPEPPELRSKGWGPIPIVVIMVVTALVAIGLIGRAVSLMV</sequence>
<evidence type="ECO:0000313" key="3">
    <source>
        <dbReference type="EMBL" id="GAQ59711.1"/>
    </source>
</evidence>
<proteinExistence type="predicted"/>
<dbReference type="InterPro" id="IPR045512">
    <property type="entry name" value="DUF6480"/>
</dbReference>
<gene>
    <name evidence="3" type="ORF">SsS58_00049</name>
</gene>
<reference evidence="3 4" key="2">
    <citation type="journal article" date="2016" name="Genome Announc.">
        <title>Draft Genome Sequences of Streptomyces scabiei S58, Streptomyces turgidiscabies T45, and Streptomyces acidiscabies a10, the Pathogens of Potato Common Scab, Isolated in Japan.</title>
        <authorList>
            <person name="Tomihama T."/>
            <person name="Nishi Y."/>
            <person name="Sakai M."/>
            <person name="Ikenaga M."/>
            <person name="Okubo T."/>
            <person name="Ikeda S."/>
        </authorList>
    </citation>
    <scope>NUCLEOTIDE SEQUENCE [LARGE SCALE GENOMIC DNA]</scope>
    <source>
        <strain evidence="3 4">S58</strain>
    </source>
</reference>
<dbReference type="RefSeq" id="WP_059077914.1">
    <property type="nucleotide sequence ID" value="NZ_BCMM01000001.1"/>
</dbReference>